<evidence type="ECO:0000313" key="2">
    <source>
        <dbReference type="Proteomes" id="UP000297014"/>
    </source>
</evidence>
<gene>
    <name evidence="1" type="ORF">AJ85_16710</name>
</gene>
<organism evidence="1 2">
    <name type="scientific">Alkalihalobacillus alcalophilus ATCC 27647 = CGMCC 1.3604</name>
    <dbReference type="NCBI Taxonomy" id="1218173"/>
    <lineage>
        <taxon>Bacteria</taxon>
        <taxon>Bacillati</taxon>
        <taxon>Bacillota</taxon>
        <taxon>Bacilli</taxon>
        <taxon>Bacillales</taxon>
        <taxon>Bacillaceae</taxon>
        <taxon>Alkalihalobacillus</taxon>
    </lineage>
</organism>
<dbReference type="EMBL" id="JALP01000018">
    <property type="protein sequence ID" value="THG92158.1"/>
    <property type="molecule type" value="Genomic_DNA"/>
</dbReference>
<reference evidence="1 2" key="1">
    <citation type="submission" date="2014-01" db="EMBL/GenBank/DDBJ databases">
        <title>Draft genome sequencing of Bacillus alcalophilus CGMCC 1.3604.</title>
        <authorList>
            <person name="Yang J."/>
            <person name="Diao L."/>
            <person name="Yang S."/>
        </authorList>
    </citation>
    <scope>NUCLEOTIDE SEQUENCE [LARGE SCALE GENOMIC DNA]</scope>
    <source>
        <strain evidence="1 2">CGMCC 1.3604</strain>
    </source>
</reference>
<proteinExistence type="predicted"/>
<comment type="caution">
    <text evidence="1">The sequence shown here is derived from an EMBL/GenBank/DDBJ whole genome shotgun (WGS) entry which is preliminary data.</text>
</comment>
<accession>A0A4S4K394</accession>
<dbReference type="InterPro" id="IPR020908">
    <property type="entry name" value="UPF0738"/>
</dbReference>
<sequence length="129" mass="15125">MFLMKKLIAKKFEKNDETMTLILEEVIDEQLALELKDGERMLVDSDQLAFIYILEDSTQFYYVTIPQELWKDLADIHRQEQRVDVKLTDQVTVELKALHHELSFLLENIAGNGNYGEELEKVVTSEFML</sequence>
<dbReference type="AlphaFoldDB" id="A0A4S4K394"/>
<dbReference type="Pfam" id="PF19785">
    <property type="entry name" value="UPF0738"/>
    <property type="match status" value="1"/>
</dbReference>
<name>A0A4S4K394_ALKAL</name>
<protein>
    <submittedName>
        <fullName evidence="1">Uncharacterized protein</fullName>
    </submittedName>
</protein>
<dbReference type="Proteomes" id="UP000297014">
    <property type="component" value="Unassembled WGS sequence"/>
</dbReference>
<evidence type="ECO:0000313" key="1">
    <source>
        <dbReference type="EMBL" id="THG92158.1"/>
    </source>
</evidence>